<accession>A0ABS1JZR3</accession>
<protein>
    <submittedName>
        <fullName evidence="3">GerMN domain-containing protein</fullName>
    </submittedName>
</protein>
<reference evidence="3 4" key="1">
    <citation type="submission" date="2021-01" db="EMBL/GenBank/DDBJ databases">
        <title>Genome public.</title>
        <authorList>
            <person name="Liu C."/>
            <person name="Sun Q."/>
        </authorList>
    </citation>
    <scope>NUCLEOTIDE SEQUENCE [LARGE SCALE GENOMIC DNA]</scope>
    <source>
        <strain evidence="3 4">JC656</strain>
    </source>
</reference>
<comment type="caution">
    <text evidence="3">The sequence shown here is derived from an EMBL/GenBank/DDBJ whole genome shotgun (WGS) entry which is preliminary data.</text>
</comment>
<dbReference type="RefSeq" id="WP_189693268.1">
    <property type="nucleotide sequence ID" value="NZ_BNCM01000004.1"/>
</dbReference>
<dbReference type="EMBL" id="JAERRC010000012">
    <property type="protein sequence ID" value="MBL0704886.1"/>
    <property type="molecule type" value="Genomic_DNA"/>
</dbReference>
<dbReference type="InterPro" id="IPR059026">
    <property type="entry name" value="LpqB_N"/>
</dbReference>
<keyword evidence="4" id="KW-1185">Reference proteome</keyword>
<dbReference type="SMART" id="SM00909">
    <property type="entry name" value="Germane"/>
    <property type="match status" value="1"/>
</dbReference>
<feature type="chain" id="PRO_5045362614" evidence="1">
    <location>
        <begin position="20"/>
        <end position="571"/>
    </location>
</feature>
<feature type="domain" description="GerMN" evidence="2">
    <location>
        <begin position="201"/>
        <end position="291"/>
    </location>
</feature>
<dbReference type="Pfam" id="PF10647">
    <property type="entry name" value="Gmad1"/>
    <property type="match status" value="1"/>
</dbReference>
<sequence length="571" mass="60304">MSRAMRALCAALLAVVVLAGCAQIPTNSAVGKSKDSAVTLGNAPQYSPPGPRDGATPQAIIDGFFNAGSGYQNDFTVARQFLAPAQAVSWKPSNRTLVYRGSPTVVSTGQENEYRYEFDLAYSVDAAGIATPFPAGTKEHIDVSLAQVDGQWRLSKIPDGTAIPEATFKDLYKPFALYFYDPSFTTLVPDVRWFIDNSGVAKSLVSALIAGPAPYLRSAVATAFPQGIRLERESVPIVDNTAQVDLTAELRDASFTDRQRMHSQLVRTFSGISSVVGVTLQTNQNDVALEDPTTGKTAPAPVVDPKVPAWQIGVAGGELVQYANRQATRIDGLRSVAPYGPHEAAAAVSQHLFAFIGDGPALYSAMPNEAPRHLDSRATLSPPSISPFDWIWTAGPGADGATEVVAYKPAGVAEGAEVPKVVLKPAWLSGRTVEDLRISRDGTRALVLSTQSGTTVLQLAGVVRAADGTPRDLTTPITLTTTEKNPRRAVWVDEATVLVSGISSGDAITPELVSLKGGDPRQLPPLAGIQAISAGNGEQEIYAQTPAGVFLLARTTWTELGKGVEGPSFPG</sequence>
<dbReference type="InterPro" id="IPR018910">
    <property type="entry name" value="LpqB_C"/>
</dbReference>
<dbReference type="Pfam" id="PF25976">
    <property type="entry name" value="LpqB_N"/>
    <property type="match status" value="1"/>
</dbReference>
<dbReference type="Pfam" id="PF10646">
    <property type="entry name" value="Germane"/>
    <property type="match status" value="1"/>
</dbReference>
<proteinExistence type="predicted"/>
<dbReference type="Proteomes" id="UP000639051">
    <property type="component" value="Unassembled WGS sequence"/>
</dbReference>
<evidence type="ECO:0000313" key="4">
    <source>
        <dbReference type="Proteomes" id="UP000639051"/>
    </source>
</evidence>
<keyword evidence="1" id="KW-0732">Signal</keyword>
<organism evidence="3 4">
    <name type="scientific">Sinomonas cellulolyticus</name>
    <dbReference type="NCBI Taxonomy" id="2801916"/>
    <lineage>
        <taxon>Bacteria</taxon>
        <taxon>Bacillati</taxon>
        <taxon>Actinomycetota</taxon>
        <taxon>Actinomycetes</taxon>
        <taxon>Micrococcales</taxon>
        <taxon>Micrococcaceae</taxon>
        <taxon>Sinomonas</taxon>
    </lineage>
</organism>
<dbReference type="PROSITE" id="PS51257">
    <property type="entry name" value="PROKAR_LIPOPROTEIN"/>
    <property type="match status" value="1"/>
</dbReference>
<evidence type="ECO:0000256" key="1">
    <source>
        <dbReference type="SAM" id="SignalP"/>
    </source>
</evidence>
<feature type="signal peptide" evidence="1">
    <location>
        <begin position="1"/>
        <end position="19"/>
    </location>
</feature>
<evidence type="ECO:0000259" key="2">
    <source>
        <dbReference type="SMART" id="SM00909"/>
    </source>
</evidence>
<gene>
    <name evidence="3" type="ORF">JJE72_05110</name>
</gene>
<name>A0ABS1JZR3_9MICC</name>
<dbReference type="InterPro" id="IPR019606">
    <property type="entry name" value="GerMN"/>
</dbReference>
<evidence type="ECO:0000313" key="3">
    <source>
        <dbReference type="EMBL" id="MBL0704886.1"/>
    </source>
</evidence>